<protein>
    <recommendedName>
        <fullName evidence="5">Type I restriction modification DNA specificity domain-containing protein</fullName>
    </recommendedName>
</protein>
<accession>A0A9X7YCD4</accession>
<sequence>METYRKALLKAAVTGELTADWRRANPPQESGEQLLTRILANRRADGHITKKSQAGERVAEDDLPSLPESWIWCRNEQAGKIQLGRQRTPKDHSGPHMRPYLRVANVYEDRIDLSDVKQMNFTPTEFENFRLQQGDILLNEGQSLELVGRPAMFRGEVDACCFQNTLVRFQAGQYVDPDYALLTFLYGMHSGRFKRIAKITTNIAHLGAGRFAELGFPLAPLDEQLEAVRLYHAHMKRFETAISTLSAISVLRQSILAAAFRGELAV</sequence>
<dbReference type="PANTHER" id="PTHR43140:SF1">
    <property type="entry name" value="TYPE I RESTRICTION ENZYME ECOKI SPECIFICITY SUBUNIT"/>
    <property type="match status" value="1"/>
</dbReference>
<keyword evidence="1" id="KW-0680">Restriction system</keyword>
<reference evidence="3 4" key="1">
    <citation type="submission" date="2020-07" db="EMBL/GenBank/DDBJ databases">
        <title>Whole genome sequence of Sphingobium yanoikuyae A3.</title>
        <authorList>
            <person name="Han S.-S."/>
        </authorList>
    </citation>
    <scope>NUCLEOTIDE SEQUENCE [LARGE SCALE GENOMIC DNA]</scope>
    <source>
        <strain evidence="3 4">A3</strain>
    </source>
</reference>
<dbReference type="SUPFAM" id="SSF116734">
    <property type="entry name" value="DNA methylase specificity domain"/>
    <property type="match status" value="1"/>
</dbReference>
<dbReference type="InterPro" id="IPR044946">
    <property type="entry name" value="Restrct_endonuc_typeI_TRD_sf"/>
</dbReference>
<organism evidence="3 4">
    <name type="scientific">Sphingobium yanoikuyae</name>
    <name type="common">Sphingomonas yanoikuyae</name>
    <dbReference type="NCBI Taxonomy" id="13690"/>
    <lineage>
        <taxon>Bacteria</taxon>
        <taxon>Pseudomonadati</taxon>
        <taxon>Pseudomonadota</taxon>
        <taxon>Alphaproteobacteria</taxon>
        <taxon>Sphingomonadales</taxon>
        <taxon>Sphingomonadaceae</taxon>
        <taxon>Sphingobium</taxon>
    </lineage>
</organism>
<evidence type="ECO:0008006" key="5">
    <source>
        <dbReference type="Google" id="ProtNLM"/>
    </source>
</evidence>
<dbReference type="Proteomes" id="UP000515377">
    <property type="component" value="Chromosome"/>
</dbReference>
<evidence type="ECO:0000313" key="3">
    <source>
        <dbReference type="EMBL" id="QNG45324.1"/>
    </source>
</evidence>
<dbReference type="GO" id="GO:0003677">
    <property type="term" value="F:DNA binding"/>
    <property type="evidence" value="ECO:0007669"/>
    <property type="project" value="UniProtKB-KW"/>
</dbReference>
<dbReference type="GO" id="GO:0009307">
    <property type="term" value="P:DNA restriction-modification system"/>
    <property type="evidence" value="ECO:0007669"/>
    <property type="project" value="UniProtKB-KW"/>
</dbReference>
<dbReference type="InterPro" id="IPR051212">
    <property type="entry name" value="Type-I_RE_S_subunit"/>
</dbReference>
<dbReference type="EMBL" id="CP060122">
    <property type="protein sequence ID" value="QNG45324.1"/>
    <property type="molecule type" value="Genomic_DNA"/>
</dbReference>
<evidence type="ECO:0000256" key="1">
    <source>
        <dbReference type="ARBA" id="ARBA00022747"/>
    </source>
</evidence>
<dbReference type="CDD" id="cd17253">
    <property type="entry name" value="RMtype1_S_Eco933I-TRD2-CR2_like"/>
    <property type="match status" value="1"/>
</dbReference>
<evidence type="ECO:0000313" key="4">
    <source>
        <dbReference type="Proteomes" id="UP000515377"/>
    </source>
</evidence>
<gene>
    <name evidence="3" type="ORF">H3V42_26550</name>
</gene>
<dbReference type="REBASE" id="441433">
    <property type="entry name" value="S.SyaA3ORF26540P"/>
</dbReference>
<proteinExistence type="predicted"/>
<keyword evidence="2" id="KW-0238">DNA-binding</keyword>
<dbReference type="AlphaFoldDB" id="A0A9X7YCD4"/>
<evidence type="ECO:0000256" key="2">
    <source>
        <dbReference type="ARBA" id="ARBA00023125"/>
    </source>
</evidence>
<dbReference type="PANTHER" id="PTHR43140">
    <property type="entry name" value="TYPE-1 RESTRICTION ENZYME ECOKI SPECIFICITY PROTEIN"/>
    <property type="match status" value="1"/>
</dbReference>
<name>A0A9X7YCD4_SPHYA</name>
<dbReference type="Gene3D" id="3.90.220.20">
    <property type="entry name" value="DNA methylase specificity domains"/>
    <property type="match status" value="1"/>
</dbReference>